<dbReference type="NCBIfam" id="NF001802">
    <property type="entry name" value="PRK00521.2-5"/>
    <property type="match status" value="1"/>
</dbReference>
<feature type="compositionally biased region" description="Low complexity" evidence="3">
    <location>
        <begin position="12"/>
        <end position="26"/>
    </location>
</feature>
<dbReference type="NCBIfam" id="TIGR00082">
    <property type="entry name" value="rbfA"/>
    <property type="match status" value="1"/>
</dbReference>
<dbReference type="PANTHER" id="PTHR33515:SF1">
    <property type="entry name" value="RIBOSOME-BINDING FACTOR A, CHLOROPLASTIC-RELATED"/>
    <property type="match status" value="1"/>
</dbReference>
<comment type="caution">
    <text evidence="4">The sequence shown here is derived from an EMBL/GenBank/DDBJ whole genome shotgun (WGS) entry which is preliminary data.</text>
</comment>
<dbReference type="InterPro" id="IPR015946">
    <property type="entry name" value="KH_dom-like_a/b"/>
</dbReference>
<dbReference type="InterPro" id="IPR023799">
    <property type="entry name" value="RbfA_dom_sf"/>
</dbReference>
<evidence type="ECO:0000256" key="2">
    <source>
        <dbReference type="HAMAP-Rule" id="MF_00003"/>
    </source>
</evidence>
<keyword evidence="2" id="KW-0963">Cytoplasm</keyword>
<evidence type="ECO:0000313" key="4">
    <source>
        <dbReference type="EMBL" id="OAZ72220.1"/>
    </source>
</evidence>
<dbReference type="AlphaFoldDB" id="A0A1A0DB14"/>
<dbReference type="Pfam" id="PF02033">
    <property type="entry name" value="RBFA"/>
    <property type="match status" value="1"/>
</dbReference>
<dbReference type="EMBL" id="LYUD01000102">
    <property type="protein sequence ID" value="OAZ72220.1"/>
    <property type="molecule type" value="Genomic_DNA"/>
</dbReference>
<name>A0A1A0DB14_ACEPA</name>
<dbReference type="OrthoDB" id="9805051at2"/>
<proteinExistence type="inferred from homology"/>
<feature type="region of interest" description="Disordered" evidence="3">
    <location>
        <begin position="1"/>
        <end position="29"/>
    </location>
</feature>
<organism evidence="4 5">
    <name type="scientific">Acetobacter pasteurianus</name>
    <name type="common">Acetobacter turbidans</name>
    <dbReference type="NCBI Taxonomy" id="438"/>
    <lineage>
        <taxon>Bacteria</taxon>
        <taxon>Pseudomonadati</taxon>
        <taxon>Pseudomonadota</taxon>
        <taxon>Alphaproteobacteria</taxon>
        <taxon>Acetobacterales</taxon>
        <taxon>Acetobacteraceae</taxon>
        <taxon>Acetobacter</taxon>
    </lineage>
</organism>
<reference evidence="4 5" key="1">
    <citation type="submission" date="2016-05" db="EMBL/GenBank/DDBJ databases">
        <title>Genome sequencing of Acetobacter pasteurianus strain SRCM100623.</title>
        <authorList>
            <person name="Song Y.R."/>
        </authorList>
    </citation>
    <scope>NUCLEOTIDE SEQUENCE [LARGE SCALE GENOMIC DNA]</scope>
    <source>
        <strain evidence="4 5">SRCM100623</strain>
    </source>
</reference>
<dbReference type="GO" id="GO:0030490">
    <property type="term" value="P:maturation of SSU-rRNA"/>
    <property type="evidence" value="ECO:0007669"/>
    <property type="project" value="UniProtKB-UniRule"/>
</dbReference>
<accession>A0A1A0DB14</accession>
<dbReference type="InterPro" id="IPR000238">
    <property type="entry name" value="RbfA"/>
</dbReference>
<evidence type="ECO:0000256" key="3">
    <source>
        <dbReference type="SAM" id="MobiDB-lite"/>
    </source>
</evidence>
<comment type="function">
    <text evidence="2">One of several proteins that assist in the late maturation steps of the functional core of the 30S ribosomal subunit. Associates with free 30S ribosomal subunits (but not with 30S subunits that are part of 70S ribosomes or polysomes). Required for efficient processing of 16S rRNA. May interact with the 5'-terminal helix region of 16S rRNA.</text>
</comment>
<dbReference type="PANTHER" id="PTHR33515">
    <property type="entry name" value="RIBOSOME-BINDING FACTOR A, CHLOROPLASTIC-RELATED"/>
    <property type="match status" value="1"/>
</dbReference>
<comment type="subunit">
    <text evidence="2">Monomer. Binds 30S ribosomal subunits, but not 50S ribosomal subunits or 70S ribosomes.</text>
</comment>
<dbReference type="Gene3D" id="3.30.300.20">
    <property type="match status" value="1"/>
</dbReference>
<dbReference type="PATRIC" id="fig|438.15.peg.2057"/>
<sequence>MSRKNGSGSKVAGPAGYLAGLAPSGPSQRQLRVGEEVRRVLAEVFARTTFRDPDLVDVDLTVTEVRLSPDFRHATVFITRLGRSDVAELLPALKRVAPWLRTQLAHKIRARTVPELHFQPDTALDTAMHMDTLLRSPEVQRDLNAVSEDEESED</sequence>
<dbReference type="GO" id="GO:0043024">
    <property type="term" value="F:ribosomal small subunit binding"/>
    <property type="evidence" value="ECO:0007669"/>
    <property type="project" value="TreeGrafter"/>
</dbReference>
<dbReference type="SUPFAM" id="SSF89919">
    <property type="entry name" value="Ribosome-binding factor A, RbfA"/>
    <property type="match status" value="1"/>
</dbReference>
<gene>
    <name evidence="2" type="primary">rbfA</name>
    <name evidence="4" type="ORF">SRCM100623_01852</name>
</gene>
<evidence type="ECO:0000313" key="5">
    <source>
        <dbReference type="Proteomes" id="UP000093796"/>
    </source>
</evidence>
<dbReference type="Proteomes" id="UP000093796">
    <property type="component" value="Unassembled WGS sequence"/>
</dbReference>
<protein>
    <recommendedName>
        <fullName evidence="2">Ribosome-binding factor A</fullName>
    </recommendedName>
</protein>
<comment type="similarity">
    <text evidence="2">Belongs to the RbfA family.</text>
</comment>
<dbReference type="HAMAP" id="MF_00003">
    <property type="entry name" value="RbfA"/>
    <property type="match status" value="1"/>
</dbReference>
<keyword evidence="1 2" id="KW-0690">Ribosome biogenesis</keyword>
<evidence type="ECO:0000256" key="1">
    <source>
        <dbReference type="ARBA" id="ARBA00022517"/>
    </source>
</evidence>
<dbReference type="RefSeq" id="WP_003629518.1">
    <property type="nucleotide sequence ID" value="NZ_LYUD01000102.1"/>
</dbReference>
<comment type="subcellular location">
    <subcellularLocation>
        <location evidence="2">Cytoplasm</location>
    </subcellularLocation>
</comment>
<dbReference type="GO" id="GO:0005829">
    <property type="term" value="C:cytosol"/>
    <property type="evidence" value="ECO:0007669"/>
    <property type="project" value="TreeGrafter"/>
</dbReference>
<dbReference type="eggNOG" id="COG0858">
    <property type="taxonomic scope" value="Bacteria"/>
</dbReference>